<evidence type="ECO:0000256" key="1">
    <source>
        <dbReference type="ARBA" id="ARBA00010759"/>
    </source>
</evidence>
<keyword evidence="3" id="KW-1185">Reference proteome</keyword>
<dbReference type="PIRSF" id="PIRSF004749">
    <property type="entry name" value="Pep_def"/>
    <property type="match status" value="1"/>
</dbReference>
<name>A0ABR6VFU8_9FIRM</name>
<proteinExistence type="inferred from homology"/>
<evidence type="ECO:0000313" key="2">
    <source>
        <dbReference type="EMBL" id="MBC3536051.1"/>
    </source>
</evidence>
<protein>
    <submittedName>
        <fullName evidence="2">Peptide deformylase</fullName>
        <ecNumber evidence="2">3.5.1.88</ecNumber>
    </submittedName>
</protein>
<dbReference type="EMBL" id="JACOGK010000004">
    <property type="protein sequence ID" value="MBC3536051.1"/>
    <property type="molecule type" value="Genomic_DNA"/>
</dbReference>
<dbReference type="Pfam" id="PF01327">
    <property type="entry name" value="Pep_deformylase"/>
    <property type="match status" value="1"/>
</dbReference>
<dbReference type="PRINTS" id="PR01576">
    <property type="entry name" value="PDEFORMYLASE"/>
</dbReference>
<dbReference type="PANTHER" id="PTHR10458:SF22">
    <property type="entry name" value="PEPTIDE DEFORMYLASE"/>
    <property type="match status" value="1"/>
</dbReference>
<keyword evidence="2" id="KW-0378">Hydrolase</keyword>
<dbReference type="EC" id="3.5.1.88" evidence="2"/>
<organism evidence="2 3">
    <name type="scientific">Megasphaera hominis</name>
    <dbReference type="NCBI Taxonomy" id="159836"/>
    <lineage>
        <taxon>Bacteria</taxon>
        <taxon>Bacillati</taxon>
        <taxon>Bacillota</taxon>
        <taxon>Negativicutes</taxon>
        <taxon>Veillonellales</taxon>
        <taxon>Veillonellaceae</taxon>
        <taxon>Megasphaera</taxon>
    </lineage>
</organism>
<dbReference type="PANTHER" id="PTHR10458">
    <property type="entry name" value="PEPTIDE DEFORMYLASE"/>
    <property type="match status" value="1"/>
</dbReference>
<dbReference type="Proteomes" id="UP000606870">
    <property type="component" value="Unassembled WGS sequence"/>
</dbReference>
<dbReference type="NCBIfam" id="NF006670">
    <property type="entry name" value="PRK09218.1"/>
    <property type="match status" value="1"/>
</dbReference>
<comment type="caution">
    <text evidence="2">The sequence shown here is derived from an EMBL/GenBank/DDBJ whole genome shotgun (WGS) entry which is preliminary data.</text>
</comment>
<evidence type="ECO:0000313" key="3">
    <source>
        <dbReference type="Proteomes" id="UP000606870"/>
    </source>
</evidence>
<sequence length="137" mass="15542">MKREIVRDIIFLQRHAEAATPDDAAVAVDLKDTLEAHLETCAGLAANMIGSTKAIIAFRHDKKTIIMYNPEIVKTSKNTYETEEGCLSLTGTRPCTRFETIEVQYEDVHFKKKRKKFTGFTAEVIQHEVEHLHGILI</sequence>
<dbReference type="InterPro" id="IPR036821">
    <property type="entry name" value="Peptide_deformylase_sf"/>
</dbReference>
<dbReference type="GO" id="GO:0042586">
    <property type="term" value="F:peptide deformylase activity"/>
    <property type="evidence" value="ECO:0007669"/>
    <property type="project" value="UniProtKB-EC"/>
</dbReference>
<gene>
    <name evidence="2" type="ORF">H8J70_02100</name>
</gene>
<accession>A0ABR6VFU8</accession>
<dbReference type="Gene3D" id="3.90.45.10">
    <property type="entry name" value="Peptide deformylase"/>
    <property type="match status" value="1"/>
</dbReference>
<dbReference type="SUPFAM" id="SSF56420">
    <property type="entry name" value="Peptide deformylase"/>
    <property type="match status" value="1"/>
</dbReference>
<comment type="similarity">
    <text evidence="1">Belongs to the polypeptide deformylase family.</text>
</comment>
<reference evidence="2 3" key="1">
    <citation type="submission" date="2020-08" db="EMBL/GenBank/DDBJ databases">
        <authorList>
            <person name="Liu C."/>
            <person name="Sun Q."/>
        </authorList>
    </citation>
    <scope>NUCLEOTIDE SEQUENCE [LARGE SCALE GENOMIC DNA]</scope>
    <source>
        <strain evidence="2 3">NSJ-59</strain>
    </source>
</reference>
<dbReference type="InterPro" id="IPR023635">
    <property type="entry name" value="Peptide_deformylase"/>
</dbReference>